<accession>A0A2N4TXU5</accession>
<sequence>MGFRILHLNDPTVRKLRQESPLRNKPLIGRGMFGAAFDNGDTILKLTVDEAAYMLATDWVVRPDGEHFPKTVHNYGWMGEHAGGYSIYLYEVEKLAKLEAGSEQRKLARRLVTQVGGSVRNSWHRARAAQEALDLHGKDKTLPESIRDTLLRLSAFLDNVGEHCGLDLHLGNFMVRPSSGTLIFNDPVCDYRTWNRRIQLNKRRFGF</sequence>
<gene>
    <name evidence="1" type="ORF">C0Q88_07520</name>
</gene>
<dbReference type="OrthoDB" id="9179771at2"/>
<name>A0A2N4TXU5_RALPI</name>
<dbReference type="RefSeq" id="WP_102064930.1">
    <property type="nucleotide sequence ID" value="NZ_PKQE01000001.1"/>
</dbReference>
<proteinExistence type="predicted"/>
<evidence type="ECO:0000313" key="1">
    <source>
        <dbReference type="EMBL" id="PLC44519.1"/>
    </source>
</evidence>
<comment type="caution">
    <text evidence="1">The sequence shown here is derived from an EMBL/GenBank/DDBJ whole genome shotgun (WGS) entry which is preliminary data.</text>
</comment>
<protein>
    <recommendedName>
        <fullName evidence="3">Aminoglycoside phosphotransferase domain-containing protein</fullName>
    </recommendedName>
</protein>
<dbReference type="EMBL" id="PKQE01000001">
    <property type="protein sequence ID" value="PLC44519.1"/>
    <property type="molecule type" value="Genomic_DNA"/>
</dbReference>
<organism evidence="1 2">
    <name type="scientific">Ralstonia pickettii</name>
    <name type="common">Burkholderia pickettii</name>
    <dbReference type="NCBI Taxonomy" id="329"/>
    <lineage>
        <taxon>Bacteria</taxon>
        <taxon>Pseudomonadati</taxon>
        <taxon>Pseudomonadota</taxon>
        <taxon>Betaproteobacteria</taxon>
        <taxon>Burkholderiales</taxon>
        <taxon>Burkholderiaceae</taxon>
        <taxon>Ralstonia</taxon>
    </lineage>
</organism>
<dbReference type="Proteomes" id="UP000234456">
    <property type="component" value="Unassembled WGS sequence"/>
</dbReference>
<evidence type="ECO:0008006" key="3">
    <source>
        <dbReference type="Google" id="ProtNLM"/>
    </source>
</evidence>
<reference evidence="1 2" key="1">
    <citation type="submission" date="2017-12" db="EMBL/GenBank/DDBJ databases">
        <title>Draft genome sequence of Ralstonia pickettii 52.</title>
        <authorList>
            <person name="Zheng B."/>
        </authorList>
    </citation>
    <scope>NUCLEOTIDE SEQUENCE [LARGE SCALE GENOMIC DNA]</scope>
    <source>
        <strain evidence="1 2">52</strain>
    </source>
</reference>
<evidence type="ECO:0000313" key="2">
    <source>
        <dbReference type="Proteomes" id="UP000234456"/>
    </source>
</evidence>
<dbReference type="AlphaFoldDB" id="A0A2N4TXU5"/>